<accession>A0A3B0U696</accession>
<feature type="transmembrane region" description="Helical" evidence="1">
    <location>
        <begin position="112"/>
        <end position="132"/>
    </location>
</feature>
<feature type="transmembrane region" description="Helical" evidence="1">
    <location>
        <begin position="276"/>
        <end position="300"/>
    </location>
</feature>
<feature type="transmembrane region" description="Helical" evidence="1">
    <location>
        <begin position="198"/>
        <end position="219"/>
    </location>
</feature>
<proteinExistence type="predicted"/>
<feature type="transmembrane region" description="Helical" evidence="1">
    <location>
        <begin position="21"/>
        <end position="44"/>
    </location>
</feature>
<keyword evidence="1" id="KW-0472">Membrane</keyword>
<gene>
    <name evidence="2" type="ORF">MNBD_ALPHA11-851</name>
</gene>
<feature type="transmembrane region" description="Helical" evidence="1">
    <location>
        <begin position="342"/>
        <end position="359"/>
    </location>
</feature>
<name>A0A3B0U696_9ZZZZ</name>
<feature type="transmembrane region" description="Helical" evidence="1">
    <location>
        <begin position="161"/>
        <end position="186"/>
    </location>
</feature>
<dbReference type="EMBL" id="UOEQ01000541">
    <property type="protein sequence ID" value="VAW24580.1"/>
    <property type="molecule type" value="Genomic_DNA"/>
</dbReference>
<keyword evidence="1" id="KW-0812">Transmembrane</keyword>
<evidence type="ECO:0008006" key="3">
    <source>
        <dbReference type="Google" id="ProtNLM"/>
    </source>
</evidence>
<feature type="transmembrane region" description="Helical" evidence="1">
    <location>
        <begin position="312"/>
        <end position="330"/>
    </location>
</feature>
<dbReference type="InterPro" id="IPR025291">
    <property type="entry name" value="DUF4153"/>
</dbReference>
<feature type="transmembrane region" description="Helical" evidence="1">
    <location>
        <begin position="371"/>
        <end position="388"/>
    </location>
</feature>
<feature type="transmembrane region" description="Helical" evidence="1">
    <location>
        <begin position="83"/>
        <end position="106"/>
    </location>
</feature>
<sequence length="605" mass="67719">MKKFAEMVFRPGTNVSEVISRFPFAILLIVLSTLMFIGLINGFLDDASETIVRLAFGSGIGAVFSVAGSMFGQSITNDGKRAFVPGLIAIFLTYIMPLIAIGLLQIESYQLVVSYMLAPISVLWLSLSAFVYQAPSSEGAGSRVARSIDFQNRFWWLNHRAIVSAIIAGFGFLLIAAGFFAIQMSLSALFGLQTEELIYQYLLPFTGLFLTPVYWLATIPKLDDYQESEILNPDFLSRAIGFLGQYVMVPFLFLYSLILFAYGLQILVVGELPEGMISWMVLAFTTAGAATWLLLHPSFMHANVLVRYFRRFWFWLTIVPIILYFMAVSTRINAYGMTEDRIWLLVGGVWASLLAIAFLSKKFADIRLVPGLALILFIFVSVGPWNFINGPKILQAMRLENLIYNAVPLESSVGVYEWTDETAKAARGSYLYLIGDERSESRIGEILDRQGITYDKNDIDHNHVLNTLGLQNDEEAVANIIVREFSRQQETSVDLSQTPFLIGGMNLFLNRAQNIAGLSFELSENSILVDGGKDQKQNLNFTDWISQQRGDNITDPALDFVVNGRNFRLIVQKLNIRENSTTGEIESLTRIEALLFTDLALPDPN</sequence>
<evidence type="ECO:0000313" key="2">
    <source>
        <dbReference type="EMBL" id="VAW24580.1"/>
    </source>
</evidence>
<feature type="transmembrane region" description="Helical" evidence="1">
    <location>
        <begin position="240"/>
        <end position="264"/>
    </location>
</feature>
<dbReference type="AlphaFoldDB" id="A0A3B0U696"/>
<reference evidence="2" key="1">
    <citation type="submission" date="2018-06" db="EMBL/GenBank/DDBJ databases">
        <authorList>
            <person name="Zhirakovskaya E."/>
        </authorList>
    </citation>
    <scope>NUCLEOTIDE SEQUENCE</scope>
</reference>
<dbReference type="Pfam" id="PF13687">
    <property type="entry name" value="DUF4153"/>
    <property type="match status" value="1"/>
</dbReference>
<keyword evidence="1" id="KW-1133">Transmembrane helix</keyword>
<organism evidence="2">
    <name type="scientific">hydrothermal vent metagenome</name>
    <dbReference type="NCBI Taxonomy" id="652676"/>
    <lineage>
        <taxon>unclassified sequences</taxon>
        <taxon>metagenomes</taxon>
        <taxon>ecological metagenomes</taxon>
    </lineage>
</organism>
<feature type="transmembrane region" description="Helical" evidence="1">
    <location>
        <begin position="50"/>
        <end position="71"/>
    </location>
</feature>
<evidence type="ECO:0000256" key="1">
    <source>
        <dbReference type="SAM" id="Phobius"/>
    </source>
</evidence>
<protein>
    <recommendedName>
        <fullName evidence="3">DUF4153 domain-containing protein</fullName>
    </recommendedName>
</protein>